<dbReference type="PROSITE" id="PS51077">
    <property type="entry name" value="HTH_ICLR"/>
    <property type="match status" value="1"/>
</dbReference>
<dbReference type="AlphaFoldDB" id="A0A917SIA5"/>
<dbReference type="Gene3D" id="3.30.450.40">
    <property type="match status" value="1"/>
</dbReference>
<dbReference type="SUPFAM" id="SSF46785">
    <property type="entry name" value="Winged helix' DNA-binding domain"/>
    <property type="match status" value="1"/>
</dbReference>
<dbReference type="GO" id="GO:0003700">
    <property type="term" value="F:DNA-binding transcription factor activity"/>
    <property type="evidence" value="ECO:0007669"/>
    <property type="project" value="TreeGrafter"/>
</dbReference>
<dbReference type="Proteomes" id="UP000613840">
    <property type="component" value="Unassembled WGS sequence"/>
</dbReference>
<dbReference type="InterPro" id="IPR036390">
    <property type="entry name" value="WH_DNA-bd_sf"/>
</dbReference>
<sequence>MERLTGRTGGPPPLQTVDRALEILLSFSEHRTEWGVFELADEFGLNKSTSQRLLAALAVRGFLKSDPITRRYSLGPAMWQMASLWERGGGLARLAEQVLADLAERTGRTALFSVPDGFHVRCIAAVDGYGGPVRIHPLVGDLYPAHAGATSRAYFAFLDPHVRRNLLSGRPFARYSELTEVDEGALMELFDQTVRTGWASSDGEYDPTTRAVAAPVRIHSRPVGSLTILEPKVVRFDDDLTDHIETLLAAAEQLAALLTPQRPTPRRRSARTRSAVTPTP</sequence>
<keyword evidence="2" id="KW-0238">DNA-binding</keyword>
<accession>A0A917SIA5</accession>
<dbReference type="SMART" id="SM00346">
    <property type="entry name" value="HTH_ICLR"/>
    <property type="match status" value="1"/>
</dbReference>
<dbReference type="InterPro" id="IPR050707">
    <property type="entry name" value="HTH_MetabolicPath_Reg"/>
</dbReference>
<evidence type="ECO:0000256" key="2">
    <source>
        <dbReference type="ARBA" id="ARBA00023125"/>
    </source>
</evidence>
<dbReference type="PROSITE" id="PS51078">
    <property type="entry name" value="ICLR_ED"/>
    <property type="match status" value="1"/>
</dbReference>
<dbReference type="InterPro" id="IPR014757">
    <property type="entry name" value="Tscrpt_reg_IclR_C"/>
</dbReference>
<evidence type="ECO:0000256" key="1">
    <source>
        <dbReference type="ARBA" id="ARBA00023015"/>
    </source>
</evidence>
<dbReference type="RefSeq" id="WP_188898259.1">
    <property type="nucleotide sequence ID" value="NZ_BMMZ01000018.1"/>
</dbReference>
<dbReference type="PANTHER" id="PTHR30136">
    <property type="entry name" value="HELIX-TURN-HELIX TRANSCRIPTIONAL REGULATOR, ICLR FAMILY"/>
    <property type="match status" value="1"/>
</dbReference>
<reference evidence="7" key="1">
    <citation type="journal article" date="2014" name="Int. J. Syst. Evol. Microbiol.">
        <title>Complete genome sequence of Corynebacterium casei LMG S-19264T (=DSM 44701T), isolated from a smear-ripened cheese.</title>
        <authorList>
            <consortium name="US DOE Joint Genome Institute (JGI-PGF)"/>
            <person name="Walter F."/>
            <person name="Albersmeier A."/>
            <person name="Kalinowski J."/>
            <person name="Ruckert C."/>
        </authorList>
    </citation>
    <scope>NUCLEOTIDE SEQUENCE</scope>
    <source>
        <strain evidence="7">CGMCC 4.7306</strain>
    </source>
</reference>
<dbReference type="Pfam" id="PF09339">
    <property type="entry name" value="HTH_IclR"/>
    <property type="match status" value="1"/>
</dbReference>
<keyword evidence="1" id="KW-0805">Transcription regulation</keyword>
<proteinExistence type="predicted"/>
<dbReference type="SUPFAM" id="SSF55781">
    <property type="entry name" value="GAF domain-like"/>
    <property type="match status" value="1"/>
</dbReference>
<name>A0A917SIA5_9ACTN</name>
<feature type="region of interest" description="Disordered" evidence="4">
    <location>
        <begin position="258"/>
        <end position="280"/>
    </location>
</feature>
<dbReference type="PANTHER" id="PTHR30136:SF24">
    <property type="entry name" value="HTH-TYPE TRANSCRIPTIONAL REPRESSOR ALLR"/>
    <property type="match status" value="1"/>
</dbReference>
<comment type="caution">
    <text evidence="7">The sequence shown here is derived from an EMBL/GenBank/DDBJ whole genome shotgun (WGS) entry which is preliminary data.</text>
</comment>
<feature type="domain" description="IclR-ED" evidence="6">
    <location>
        <begin position="77"/>
        <end position="260"/>
    </location>
</feature>
<dbReference type="GO" id="GO:0003677">
    <property type="term" value="F:DNA binding"/>
    <property type="evidence" value="ECO:0007669"/>
    <property type="project" value="UniProtKB-KW"/>
</dbReference>
<keyword evidence="3" id="KW-0804">Transcription</keyword>
<organism evidence="7 8">
    <name type="scientific">Microlunatus endophyticus</name>
    <dbReference type="NCBI Taxonomy" id="1716077"/>
    <lineage>
        <taxon>Bacteria</taxon>
        <taxon>Bacillati</taxon>
        <taxon>Actinomycetota</taxon>
        <taxon>Actinomycetes</taxon>
        <taxon>Propionibacteriales</taxon>
        <taxon>Propionibacteriaceae</taxon>
        <taxon>Microlunatus</taxon>
    </lineage>
</organism>
<evidence type="ECO:0000256" key="4">
    <source>
        <dbReference type="SAM" id="MobiDB-lite"/>
    </source>
</evidence>
<evidence type="ECO:0000313" key="7">
    <source>
        <dbReference type="EMBL" id="GGL82505.1"/>
    </source>
</evidence>
<dbReference type="InterPro" id="IPR005471">
    <property type="entry name" value="Tscrpt_reg_IclR_N"/>
</dbReference>
<reference evidence="7" key="2">
    <citation type="submission" date="2020-09" db="EMBL/GenBank/DDBJ databases">
        <authorList>
            <person name="Sun Q."/>
            <person name="Zhou Y."/>
        </authorList>
    </citation>
    <scope>NUCLEOTIDE SEQUENCE</scope>
    <source>
        <strain evidence="7">CGMCC 4.7306</strain>
    </source>
</reference>
<dbReference type="Gene3D" id="1.10.10.10">
    <property type="entry name" value="Winged helix-like DNA-binding domain superfamily/Winged helix DNA-binding domain"/>
    <property type="match status" value="1"/>
</dbReference>
<dbReference type="EMBL" id="BMMZ01000018">
    <property type="protein sequence ID" value="GGL82505.1"/>
    <property type="molecule type" value="Genomic_DNA"/>
</dbReference>
<dbReference type="InterPro" id="IPR029016">
    <property type="entry name" value="GAF-like_dom_sf"/>
</dbReference>
<evidence type="ECO:0000256" key="3">
    <source>
        <dbReference type="ARBA" id="ARBA00023163"/>
    </source>
</evidence>
<dbReference type="InterPro" id="IPR036388">
    <property type="entry name" value="WH-like_DNA-bd_sf"/>
</dbReference>
<dbReference type="GO" id="GO:0045892">
    <property type="term" value="P:negative regulation of DNA-templated transcription"/>
    <property type="evidence" value="ECO:0007669"/>
    <property type="project" value="TreeGrafter"/>
</dbReference>
<evidence type="ECO:0000259" key="5">
    <source>
        <dbReference type="PROSITE" id="PS51077"/>
    </source>
</evidence>
<dbReference type="Pfam" id="PF01614">
    <property type="entry name" value="IclR_C"/>
    <property type="match status" value="1"/>
</dbReference>
<evidence type="ECO:0000259" key="6">
    <source>
        <dbReference type="PROSITE" id="PS51078"/>
    </source>
</evidence>
<protein>
    <submittedName>
        <fullName evidence="7">IclR family transcriptional regulator</fullName>
    </submittedName>
</protein>
<evidence type="ECO:0000313" key="8">
    <source>
        <dbReference type="Proteomes" id="UP000613840"/>
    </source>
</evidence>
<feature type="domain" description="HTH iclR-type" evidence="5">
    <location>
        <begin position="14"/>
        <end position="76"/>
    </location>
</feature>
<keyword evidence="8" id="KW-1185">Reference proteome</keyword>
<gene>
    <name evidence="7" type="ORF">GCM10011575_45960</name>
</gene>